<dbReference type="Proteomes" id="UP000176855">
    <property type="component" value="Unassembled WGS sequence"/>
</dbReference>
<dbReference type="AlphaFoldDB" id="A0A1G2HPH9"/>
<reference evidence="1 2" key="1">
    <citation type="journal article" date="2016" name="Nat. Commun.">
        <title>Thousands of microbial genomes shed light on interconnected biogeochemical processes in an aquifer system.</title>
        <authorList>
            <person name="Anantharaman K."/>
            <person name="Brown C.T."/>
            <person name="Hug L.A."/>
            <person name="Sharon I."/>
            <person name="Castelle C.J."/>
            <person name="Probst A.J."/>
            <person name="Thomas B.C."/>
            <person name="Singh A."/>
            <person name="Wilkins M.J."/>
            <person name="Karaoz U."/>
            <person name="Brodie E.L."/>
            <person name="Williams K.H."/>
            <person name="Hubbard S.S."/>
            <person name="Banfield J.F."/>
        </authorList>
    </citation>
    <scope>NUCLEOTIDE SEQUENCE [LARGE SCALE GENOMIC DNA]</scope>
</reference>
<accession>A0A1G2HPH9</accession>
<name>A0A1G2HPH9_9BACT</name>
<protein>
    <submittedName>
        <fullName evidence="1">Uncharacterized protein</fullName>
    </submittedName>
</protein>
<dbReference type="EMBL" id="MHOO01000005">
    <property type="protein sequence ID" value="OGZ64442.1"/>
    <property type="molecule type" value="Genomic_DNA"/>
</dbReference>
<gene>
    <name evidence="1" type="ORF">A2730_01465</name>
</gene>
<evidence type="ECO:0000313" key="1">
    <source>
        <dbReference type="EMBL" id="OGZ64442.1"/>
    </source>
</evidence>
<organism evidence="1 2">
    <name type="scientific">Candidatus Staskawiczbacteria bacterium RIFCSPHIGHO2_01_FULL_39_25</name>
    <dbReference type="NCBI Taxonomy" id="1802202"/>
    <lineage>
        <taxon>Bacteria</taxon>
        <taxon>Candidatus Staskawicziibacteriota</taxon>
    </lineage>
</organism>
<comment type="caution">
    <text evidence="1">The sequence shown here is derived from an EMBL/GenBank/DDBJ whole genome shotgun (WGS) entry which is preliminary data.</text>
</comment>
<proteinExistence type="predicted"/>
<sequence>MAQESKKFEISLEQVKALVPGYHIVSHDELWAVYKALQVLWEEESKGLPEDFRQKLFAIEQHVYDYLVNSPGPTRPTTAQSLAHLKKLLSNKD</sequence>
<evidence type="ECO:0000313" key="2">
    <source>
        <dbReference type="Proteomes" id="UP000176855"/>
    </source>
</evidence>